<dbReference type="SUPFAM" id="SSF55120">
    <property type="entry name" value="Pseudouridine synthase"/>
    <property type="match status" value="1"/>
</dbReference>
<evidence type="ECO:0000256" key="4">
    <source>
        <dbReference type="ARBA" id="ARBA00022664"/>
    </source>
</evidence>
<comment type="catalytic activity">
    <reaction evidence="9">
        <text>uridine(38/39/40) in tRNA = pseudouridine(38/39/40) in tRNA</text>
        <dbReference type="Rhea" id="RHEA:22376"/>
        <dbReference type="Rhea" id="RHEA-COMP:10085"/>
        <dbReference type="Rhea" id="RHEA-COMP:10087"/>
        <dbReference type="ChEBI" id="CHEBI:65314"/>
        <dbReference type="ChEBI" id="CHEBI:65315"/>
        <dbReference type="EC" id="5.4.99.12"/>
    </reaction>
</comment>
<keyword evidence="6" id="KW-0413">Isomerase</keyword>
<evidence type="ECO:0000256" key="20">
    <source>
        <dbReference type="SAM" id="MobiDB-lite"/>
    </source>
</evidence>
<dbReference type="FunFam" id="3.30.70.580:FF:000002">
    <property type="entry name" value="tRNA pseudouridine synthase"/>
    <property type="match status" value="1"/>
</dbReference>
<proteinExistence type="inferred from homology"/>
<dbReference type="GO" id="GO:0160147">
    <property type="term" value="F:tRNA pseudouridine(38-40) synthase activity"/>
    <property type="evidence" value="ECO:0007669"/>
    <property type="project" value="UniProtKB-EC"/>
</dbReference>
<comment type="subcellular location">
    <subcellularLocation>
        <location evidence="2">Nucleus</location>
    </subcellularLocation>
</comment>
<evidence type="ECO:0000256" key="2">
    <source>
        <dbReference type="ARBA" id="ARBA00004123"/>
    </source>
</evidence>
<evidence type="ECO:0000256" key="11">
    <source>
        <dbReference type="ARBA" id="ARBA00064589"/>
    </source>
</evidence>
<evidence type="ECO:0000256" key="3">
    <source>
        <dbReference type="ARBA" id="ARBA00009375"/>
    </source>
</evidence>
<evidence type="ECO:0000256" key="15">
    <source>
        <dbReference type="ARBA" id="ARBA00079087"/>
    </source>
</evidence>
<comment type="caution">
    <text evidence="22">The sequence shown here is derived from an EMBL/GenBank/DDBJ whole genome shotgun (WGS) entry which is preliminary data.</text>
</comment>
<keyword evidence="7" id="KW-0539">Nucleus</keyword>
<dbReference type="InterPro" id="IPR041708">
    <property type="entry name" value="PUS1/PUS2-like"/>
</dbReference>
<gene>
    <name evidence="22" type="primary">RvY_03977-1</name>
    <name evidence="22" type="synonym">RvY_03977.1</name>
    <name evidence="22" type="ORF">RvY_03977</name>
</gene>
<feature type="compositionally biased region" description="Basic and acidic residues" evidence="20">
    <location>
        <begin position="97"/>
        <end position="113"/>
    </location>
</feature>
<evidence type="ECO:0000256" key="10">
    <source>
        <dbReference type="ARBA" id="ARBA00053709"/>
    </source>
</evidence>
<dbReference type="CDD" id="cd02568">
    <property type="entry name" value="PseudoU_synth_PUS1_PUS2"/>
    <property type="match status" value="1"/>
</dbReference>
<dbReference type="InterPro" id="IPR001406">
    <property type="entry name" value="PsdUridine_synth_TruA"/>
</dbReference>
<dbReference type="InterPro" id="IPR020094">
    <property type="entry name" value="TruA/RsuA/RluB/E/F_N"/>
</dbReference>
<dbReference type="InterPro" id="IPR020097">
    <property type="entry name" value="PsdUridine_synth_TruA_a/b_dom"/>
</dbReference>
<evidence type="ECO:0000313" key="23">
    <source>
        <dbReference type="Proteomes" id="UP000186922"/>
    </source>
</evidence>
<dbReference type="InterPro" id="IPR020103">
    <property type="entry name" value="PsdUridine_synth_cat_dom_sf"/>
</dbReference>
<dbReference type="Gene3D" id="3.30.70.660">
    <property type="entry name" value="Pseudouridine synthase I, catalytic domain, C-terminal subdomain"/>
    <property type="match status" value="1"/>
</dbReference>
<evidence type="ECO:0000256" key="18">
    <source>
        <dbReference type="PIRSR" id="PIRSR641708-1"/>
    </source>
</evidence>
<keyword evidence="4" id="KW-0507">mRNA processing</keyword>
<evidence type="ECO:0000256" key="14">
    <source>
        <dbReference type="ARBA" id="ARBA00075153"/>
    </source>
</evidence>
<evidence type="ECO:0000256" key="13">
    <source>
        <dbReference type="ARBA" id="ARBA00068582"/>
    </source>
</evidence>
<dbReference type="GO" id="GO:0031119">
    <property type="term" value="P:tRNA pseudouridine synthesis"/>
    <property type="evidence" value="ECO:0007669"/>
    <property type="project" value="InterPro"/>
</dbReference>
<evidence type="ECO:0000256" key="19">
    <source>
        <dbReference type="PIRSR" id="PIRSR641708-2"/>
    </source>
</evidence>
<dbReference type="PANTHER" id="PTHR11142">
    <property type="entry name" value="PSEUDOURIDYLATE SYNTHASE"/>
    <property type="match status" value="1"/>
</dbReference>
<feature type="active site" description="Nucleophile" evidence="18">
    <location>
        <position position="250"/>
    </location>
</feature>
<dbReference type="Proteomes" id="UP000186922">
    <property type="component" value="Unassembled WGS sequence"/>
</dbReference>
<dbReference type="GO" id="GO:0005634">
    <property type="term" value="C:nucleus"/>
    <property type="evidence" value="ECO:0007669"/>
    <property type="project" value="UniProtKB-SubCell"/>
</dbReference>
<keyword evidence="5" id="KW-0819">tRNA processing</keyword>
<evidence type="ECO:0000259" key="21">
    <source>
        <dbReference type="Pfam" id="PF01416"/>
    </source>
</evidence>
<evidence type="ECO:0000256" key="7">
    <source>
        <dbReference type="ARBA" id="ARBA00023242"/>
    </source>
</evidence>
<protein>
    <recommendedName>
        <fullName evidence="13">Pseudouridylate synthase 1 homolog</fullName>
        <ecNumber evidence="12">5.4.99.12</ecNumber>
    </recommendedName>
    <alternativeName>
        <fullName evidence="14">tRNA pseudouridine synthase 1</fullName>
    </alternativeName>
    <alternativeName>
        <fullName evidence="17">tRNA pseudouridine(38-40) synthase</fullName>
    </alternativeName>
    <alternativeName>
        <fullName evidence="15">tRNA pseudouridylate synthase I</fullName>
    </alternativeName>
    <alternativeName>
        <fullName evidence="16">tRNA-uridine isomerase I</fullName>
    </alternativeName>
</protein>
<dbReference type="GO" id="GO:0003723">
    <property type="term" value="F:RNA binding"/>
    <property type="evidence" value="ECO:0007669"/>
    <property type="project" value="InterPro"/>
</dbReference>
<keyword evidence="23" id="KW-1185">Reference proteome</keyword>
<evidence type="ECO:0000256" key="5">
    <source>
        <dbReference type="ARBA" id="ARBA00022694"/>
    </source>
</evidence>
<feature type="compositionally biased region" description="Basic residues" evidence="20">
    <location>
        <begin position="558"/>
        <end position="567"/>
    </location>
</feature>
<comment type="similarity">
    <text evidence="3">Belongs to the tRNA pseudouridine synthase TruA family.</text>
</comment>
<evidence type="ECO:0000256" key="12">
    <source>
        <dbReference type="ARBA" id="ARBA00066509"/>
    </source>
</evidence>
<feature type="domain" description="Pseudouridine synthase I TruA alpha/beta" evidence="21">
    <location>
        <begin position="341"/>
        <end position="446"/>
    </location>
</feature>
<accession>A0A1D1UTI6</accession>
<dbReference type="GO" id="GO:1990481">
    <property type="term" value="P:mRNA pseudouridine synthesis"/>
    <property type="evidence" value="ECO:0007669"/>
    <property type="project" value="TreeGrafter"/>
</dbReference>
<dbReference type="STRING" id="947166.A0A1D1UTI6"/>
<comment type="subunit">
    <text evidence="11">Monomer. Forms a complex with RARG and the SRA1 RNA in the nucleus.</text>
</comment>
<dbReference type="AlphaFoldDB" id="A0A1D1UTI6"/>
<feature type="region of interest" description="Disordered" evidence="20">
    <location>
        <begin position="69"/>
        <end position="88"/>
    </location>
</feature>
<evidence type="ECO:0000256" key="8">
    <source>
        <dbReference type="ARBA" id="ARBA00036943"/>
    </source>
</evidence>
<feature type="region of interest" description="Disordered" evidence="20">
    <location>
        <begin position="538"/>
        <end position="567"/>
    </location>
</feature>
<organism evidence="22 23">
    <name type="scientific">Ramazzottius varieornatus</name>
    <name type="common">Water bear</name>
    <name type="synonym">Tardigrade</name>
    <dbReference type="NCBI Taxonomy" id="947166"/>
    <lineage>
        <taxon>Eukaryota</taxon>
        <taxon>Metazoa</taxon>
        <taxon>Ecdysozoa</taxon>
        <taxon>Tardigrada</taxon>
        <taxon>Eutardigrada</taxon>
        <taxon>Parachela</taxon>
        <taxon>Hypsibioidea</taxon>
        <taxon>Ramazzottiidae</taxon>
        <taxon>Ramazzottius</taxon>
    </lineage>
</organism>
<dbReference type="EMBL" id="BDGG01000002">
    <property type="protein sequence ID" value="GAU91785.1"/>
    <property type="molecule type" value="Genomic_DNA"/>
</dbReference>
<dbReference type="OrthoDB" id="10256309at2759"/>
<dbReference type="Gene3D" id="3.30.70.580">
    <property type="entry name" value="Pseudouridine synthase I, catalytic domain, N-terminal subdomain"/>
    <property type="match status" value="1"/>
</dbReference>
<feature type="region of interest" description="Disordered" evidence="20">
    <location>
        <begin position="97"/>
        <end position="182"/>
    </location>
</feature>
<comment type="function">
    <text evidence="10">Pseudouridylate synthase that catalyzes pseudouridylation of tRNAs and mRNAs. Acts on positions 27/28 in the anticodon stem and also positions 34 and 36 in the anticodon of an intron containing tRNA. Also catalyzes pseudouridylation of mRNAs: mediates pseudouridylation of mRNAs with the consensus sequence 5'-UGUAG-3'. Acts as a regulator of pre-mRNA splicing by mediating pseudouridylation of pre-mRNAs at locations associated with alternatively spliced regions. Pseudouridylation of pre-mRNAs near splice sites directly regulates mRNA splicing and mRNA 3'-end processing. Involved in regulation of nuclear receptor activity through pseudouridylation of SRA1 mRNA.</text>
</comment>
<dbReference type="Pfam" id="PF01416">
    <property type="entry name" value="PseudoU_synth_1"/>
    <property type="match status" value="1"/>
</dbReference>
<dbReference type="FunFam" id="3.30.70.660:FF:000002">
    <property type="entry name" value="tRNA pseudouridine synthase"/>
    <property type="match status" value="1"/>
</dbReference>
<evidence type="ECO:0000256" key="1">
    <source>
        <dbReference type="ARBA" id="ARBA00001166"/>
    </source>
</evidence>
<evidence type="ECO:0000313" key="22">
    <source>
        <dbReference type="EMBL" id="GAU91785.1"/>
    </source>
</evidence>
<evidence type="ECO:0000256" key="6">
    <source>
        <dbReference type="ARBA" id="ARBA00023235"/>
    </source>
</evidence>
<dbReference type="EC" id="5.4.99.12" evidence="12"/>
<evidence type="ECO:0000256" key="9">
    <source>
        <dbReference type="ARBA" id="ARBA00052184"/>
    </source>
</evidence>
<evidence type="ECO:0000256" key="16">
    <source>
        <dbReference type="ARBA" id="ARBA00080849"/>
    </source>
</evidence>
<comment type="catalytic activity">
    <reaction evidence="1">
        <text>a uridine in mRNA = a pseudouridine in mRNA</text>
        <dbReference type="Rhea" id="RHEA:56644"/>
        <dbReference type="Rhea" id="RHEA-COMP:14658"/>
        <dbReference type="Rhea" id="RHEA-COMP:14659"/>
        <dbReference type="ChEBI" id="CHEBI:65314"/>
        <dbReference type="ChEBI" id="CHEBI:65315"/>
    </reaction>
</comment>
<reference evidence="22 23" key="1">
    <citation type="journal article" date="2016" name="Nat. Commun.">
        <title>Extremotolerant tardigrade genome and improved radiotolerance of human cultured cells by tardigrade-unique protein.</title>
        <authorList>
            <person name="Hashimoto T."/>
            <person name="Horikawa D.D."/>
            <person name="Saito Y."/>
            <person name="Kuwahara H."/>
            <person name="Kozuka-Hata H."/>
            <person name="Shin-I T."/>
            <person name="Minakuchi Y."/>
            <person name="Ohishi K."/>
            <person name="Motoyama A."/>
            <person name="Aizu T."/>
            <person name="Enomoto A."/>
            <person name="Kondo K."/>
            <person name="Tanaka S."/>
            <person name="Hara Y."/>
            <person name="Koshikawa S."/>
            <person name="Sagara H."/>
            <person name="Miura T."/>
            <person name="Yokobori S."/>
            <person name="Miyagawa K."/>
            <person name="Suzuki Y."/>
            <person name="Kubo T."/>
            <person name="Oyama M."/>
            <person name="Kohara Y."/>
            <person name="Fujiyama A."/>
            <person name="Arakawa K."/>
            <person name="Katayama T."/>
            <person name="Toyoda A."/>
            <person name="Kunieda T."/>
        </authorList>
    </citation>
    <scope>NUCLEOTIDE SEQUENCE [LARGE SCALE GENOMIC DNA]</scope>
    <source>
        <strain evidence="22 23">YOKOZUNA-1</strain>
    </source>
</reference>
<dbReference type="InterPro" id="IPR020095">
    <property type="entry name" value="PsdUridine_synth_TruA_C"/>
</dbReference>
<name>A0A1D1UTI6_RAMVA</name>
<dbReference type="NCBIfam" id="TIGR00071">
    <property type="entry name" value="hisT_truA"/>
    <property type="match status" value="1"/>
</dbReference>
<sequence>MLSPWRNRSPTLYKIVCQLFLQHPSSSARPVPDTIVFLSFPTLQTSLVRNYSLGKLLYRQMAAVETTGSAELSLPARPEPRKFTSATSNAHNVLARQAEERSGAKAADEHVGDDGMNLSSAKAEMKSTNNVEIDAASRDNEQEGPSRQSKRKNKKGWRDLKEKNRRKWEHQPRPTTDEPVTGIGHLRKKTKKCAILMGYCGAAYQGMQWNAGIATIETCLFTAMEKLEMIPKEWDKDLYQLSFQRCARTDKGVSAAGQVVSIPIPVADIPTAVERINAELPADIRLFGIRRVTQGFNSKNWCSSRTYLYMCPTLAFAPLEDVVTYDYRIDPSRIEQINAMLKRYHGTNNFHNFTIGVKPWQDAAKRFMREVECGQPFVCDGVEFVVITVKGQSFMMHQIRKMVGLVIAVMRGHLAPDIFDTIFGPAKADVPRAPGLGLLLQAVHFDVYNQKFGSDGIHDKLTWPECQDMIEQFKEEYIYPVVVKGEREEHSMLTWLGHLPNHIFGYRQGEGRRPDGGTHTALGDALYTIEKVAERALSESEGEGLSDDAAESGLAGSGKKKRRIDII</sequence>
<comment type="catalytic activity">
    <reaction evidence="8">
        <text>a uridine in tRNA = a pseudouridine in tRNA</text>
        <dbReference type="Rhea" id="RHEA:54572"/>
        <dbReference type="Rhea" id="RHEA-COMP:13339"/>
        <dbReference type="Rhea" id="RHEA-COMP:13934"/>
        <dbReference type="ChEBI" id="CHEBI:65314"/>
        <dbReference type="ChEBI" id="CHEBI:65315"/>
    </reaction>
</comment>
<dbReference type="GO" id="GO:0006397">
    <property type="term" value="P:mRNA processing"/>
    <property type="evidence" value="ECO:0007669"/>
    <property type="project" value="UniProtKB-KW"/>
</dbReference>
<feature type="binding site" evidence="19">
    <location>
        <position position="307"/>
    </location>
    <ligand>
        <name>substrate</name>
    </ligand>
</feature>
<feature type="compositionally biased region" description="Acidic residues" evidence="20">
    <location>
        <begin position="540"/>
        <end position="550"/>
    </location>
</feature>
<dbReference type="PANTHER" id="PTHR11142:SF4">
    <property type="entry name" value="PSEUDOURIDYLATE SYNTHASE 1 HOMOLOG"/>
    <property type="match status" value="1"/>
</dbReference>
<evidence type="ECO:0000256" key="17">
    <source>
        <dbReference type="ARBA" id="ARBA00081344"/>
    </source>
</evidence>